<name>A0A667Y698_9TELE</name>
<proteinExistence type="predicted"/>
<dbReference type="OrthoDB" id="3231855at2759"/>
<dbReference type="Proteomes" id="UP000472263">
    <property type="component" value="Chromosome 13"/>
</dbReference>
<evidence type="ECO:0000256" key="1">
    <source>
        <dbReference type="SAM" id="MobiDB-lite"/>
    </source>
</evidence>
<reference evidence="2" key="3">
    <citation type="submission" date="2025-09" db="UniProtKB">
        <authorList>
            <consortium name="Ensembl"/>
        </authorList>
    </citation>
    <scope>IDENTIFICATION</scope>
</reference>
<evidence type="ECO:0000313" key="2">
    <source>
        <dbReference type="Ensembl" id="ENSMMDP00005016876.1"/>
    </source>
</evidence>
<evidence type="ECO:0000313" key="3">
    <source>
        <dbReference type="Proteomes" id="UP000472263"/>
    </source>
</evidence>
<dbReference type="Ensembl" id="ENSMMDT00005017305.1">
    <property type="protein sequence ID" value="ENSMMDP00005016876.1"/>
    <property type="gene ID" value="ENSMMDG00005008534.1"/>
</dbReference>
<dbReference type="Pfam" id="PF13671">
    <property type="entry name" value="AAA_33"/>
    <property type="match status" value="1"/>
</dbReference>
<dbReference type="AlphaFoldDB" id="A0A667Y698"/>
<dbReference type="SUPFAM" id="SSF52540">
    <property type="entry name" value="P-loop containing nucleoside triphosphate hydrolases"/>
    <property type="match status" value="1"/>
</dbReference>
<dbReference type="GO" id="GO:0005634">
    <property type="term" value="C:nucleus"/>
    <property type="evidence" value="ECO:0007669"/>
    <property type="project" value="TreeGrafter"/>
</dbReference>
<dbReference type="CTD" id="10443"/>
<dbReference type="GeneTree" id="ENSGT00940000161440"/>
<dbReference type="PANTHER" id="PTHR13308">
    <property type="entry name" value="NEDD4-BINDING PROTEIN 2-LIKE 1"/>
    <property type="match status" value="1"/>
</dbReference>
<dbReference type="FunCoup" id="A0A667Y698">
    <property type="interactions" value="34"/>
</dbReference>
<organism evidence="2 3">
    <name type="scientific">Myripristis murdjan</name>
    <name type="common">pinecone soldierfish</name>
    <dbReference type="NCBI Taxonomy" id="586833"/>
    <lineage>
        <taxon>Eukaryota</taxon>
        <taxon>Metazoa</taxon>
        <taxon>Chordata</taxon>
        <taxon>Craniata</taxon>
        <taxon>Vertebrata</taxon>
        <taxon>Euteleostomi</taxon>
        <taxon>Actinopterygii</taxon>
        <taxon>Neopterygii</taxon>
        <taxon>Teleostei</taxon>
        <taxon>Neoteleostei</taxon>
        <taxon>Acanthomorphata</taxon>
        <taxon>Holocentriformes</taxon>
        <taxon>Holocentridae</taxon>
        <taxon>Myripristis</taxon>
    </lineage>
</organism>
<feature type="compositionally biased region" description="Basic and acidic residues" evidence="1">
    <location>
        <begin position="83"/>
        <end position="92"/>
    </location>
</feature>
<dbReference type="Gene3D" id="3.40.50.300">
    <property type="entry name" value="P-loop containing nucleotide triphosphate hydrolases"/>
    <property type="match status" value="1"/>
</dbReference>
<dbReference type="InParanoid" id="A0A667Y698"/>
<dbReference type="InterPro" id="IPR027417">
    <property type="entry name" value="P-loop_NTPase"/>
</dbReference>
<sequence>MAISMDDSLKNSESNLTKLCGDEAADPDLKQRSCDSSSEDQSERERVVKQLGSTSSAFIGPACRPEAAAGSVRPDLEDALSEFYKELEKTDTPDGTQGGLEEDTGGPQPSRPLETNTSRETPGNGDAWQNGPGQKHPPWPHWYRNEPYQPRRPSPSMNVIPRNAAPVQNQWCRPPPCRRPPHPRFLHPPYGQPPPPSAFPMPVDSSPHMNHVWRSPGMTNHYNEELHFPPINRFPPPNGCSDVSQDFYGDAPQHLDGDGWGHDGGADVHPDWSAHASEGWSKQDCDWRRRFDAENELCEQEDHHKPYDEAYDYESSLVLILMRGLPGSGKTTLAKELLSTGPSGLILSTDDYFAHKNGYDYDPSLLGVAHEWNQSRAKEAMNNRHSPVIVDNTNIQAWEMKPYIKMALERGYSIHFHEPDTSWKFDPFELEKRNKHGVPQEKIAQMLDRFSFPISVDIVLRSQEPPHVQLRHQQQHRTRRKH</sequence>
<reference evidence="2" key="1">
    <citation type="submission" date="2019-06" db="EMBL/GenBank/DDBJ databases">
        <authorList>
            <consortium name="Wellcome Sanger Institute Data Sharing"/>
        </authorList>
    </citation>
    <scope>NUCLEOTIDE SEQUENCE [LARGE SCALE GENOMIC DNA]</scope>
</reference>
<reference evidence="2" key="2">
    <citation type="submission" date="2025-08" db="UniProtKB">
        <authorList>
            <consortium name="Ensembl"/>
        </authorList>
    </citation>
    <scope>IDENTIFICATION</scope>
</reference>
<keyword evidence="3" id="KW-1185">Reference proteome</keyword>
<dbReference type="GeneID" id="115370307"/>
<dbReference type="PANTHER" id="PTHR13308:SF23">
    <property type="entry name" value="NEDD4-BINDING PROTEIN 2-LIKE 2"/>
    <property type="match status" value="1"/>
</dbReference>
<accession>A0A667Y698</accession>
<feature type="region of interest" description="Disordered" evidence="1">
    <location>
        <begin position="1"/>
        <end position="161"/>
    </location>
</feature>
<gene>
    <name evidence="2" type="primary">n4bp2l2</name>
</gene>
<dbReference type="RefSeq" id="XP_029923136.1">
    <property type="nucleotide sequence ID" value="XM_030067276.1"/>
</dbReference>
<dbReference type="GO" id="GO:0003714">
    <property type="term" value="F:transcription corepressor activity"/>
    <property type="evidence" value="ECO:0007669"/>
    <property type="project" value="TreeGrafter"/>
</dbReference>
<dbReference type="InterPro" id="IPR026302">
    <property type="entry name" value="NEDD4-bd_p2"/>
</dbReference>
<protein>
    <submittedName>
        <fullName evidence="2">NEDD4 binding protein 2-like 2</fullName>
    </submittedName>
</protein>
<dbReference type="GO" id="GO:0000122">
    <property type="term" value="P:negative regulation of transcription by RNA polymerase II"/>
    <property type="evidence" value="ECO:0007669"/>
    <property type="project" value="TreeGrafter"/>
</dbReference>